<keyword evidence="4" id="KW-0100">Branched-chain amino acid biosynthesis</keyword>
<dbReference type="InterPro" id="IPR005789">
    <property type="entry name" value="Thr_deHydtase_catblc"/>
</dbReference>
<dbReference type="InterPro" id="IPR000634">
    <property type="entry name" value="Ser/Thr_deHydtase_PyrdxlP-BS"/>
</dbReference>
<organism evidence="10 11">
    <name type="scientific">Desulfatitalea alkaliphila</name>
    <dbReference type="NCBI Taxonomy" id="2929485"/>
    <lineage>
        <taxon>Bacteria</taxon>
        <taxon>Pseudomonadati</taxon>
        <taxon>Thermodesulfobacteriota</taxon>
        <taxon>Desulfobacteria</taxon>
        <taxon>Desulfobacterales</taxon>
        <taxon>Desulfosarcinaceae</taxon>
        <taxon>Desulfatitalea</taxon>
    </lineage>
</organism>
<evidence type="ECO:0000256" key="5">
    <source>
        <dbReference type="ARBA" id="ARBA00022898"/>
    </source>
</evidence>
<dbReference type="InterPro" id="IPR001926">
    <property type="entry name" value="TrpB-like_PALP"/>
</dbReference>
<dbReference type="InterPro" id="IPR036052">
    <property type="entry name" value="TrpB-like_PALP_sf"/>
</dbReference>
<gene>
    <name evidence="10" type="primary">ilvA</name>
    <name evidence="10" type="ORF">MRX98_13755</name>
</gene>
<dbReference type="Proteomes" id="UP001165427">
    <property type="component" value="Unassembled WGS sequence"/>
</dbReference>
<dbReference type="PANTHER" id="PTHR48078:SF6">
    <property type="entry name" value="L-THREONINE DEHYDRATASE CATABOLIC TDCB"/>
    <property type="match status" value="1"/>
</dbReference>
<evidence type="ECO:0000256" key="8">
    <source>
        <dbReference type="SAM" id="MobiDB-lite"/>
    </source>
</evidence>
<evidence type="ECO:0000259" key="9">
    <source>
        <dbReference type="PROSITE" id="PS51671"/>
    </source>
</evidence>
<evidence type="ECO:0000313" key="11">
    <source>
        <dbReference type="Proteomes" id="UP001165427"/>
    </source>
</evidence>
<evidence type="ECO:0000256" key="4">
    <source>
        <dbReference type="ARBA" id="ARBA00022624"/>
    </source>
</evidence>
<dbReference type="AlphaFoldDB" id="A0AA41UQR9"/>
<name>A0AA41UQR9_9BACT</name>
<keyword evidence="5" id="KW-0663">Pyridoxal phosphate</keyword>
<dbReference type="InterPro" id="IPR045865">
    <property type="entry name" value="ACT-like_dom_sf"/>
</dbReference>
<dbReference type="GO" id="GO:0009097">
    <property type="term" value="P:isoleucine biosynthetic process"/>
    <property type="evidence" value="ECO:0007669"/>
    <property type="project" value="UniProtKB-KW"/>
</dbReference>
<evidence type="ECO:0000256" key="2">
    <source>
        <dbReference type="ARBA" id="ARBA00004810"/>
    </source>
</evidence>
<comment type="pathway">
    <text evidence="2">Amino-acid biosynthesis; L-isoleucine biosynthesis; 2-oxobutanoate from L-threonine: step 1/1.</text>
</comment>
<comment type="cofactor">
    <cofactor evidence="1">
        <name>pyridoxal 5'-phosphate</name>
        <dbReference type="ChEBI" id="CHEBI:597326"/>
    </cofactor>
</comment>
<evidence type="ECO:0000313" key="10">
    <source>
        <dbReference type="EMBL" id="MCJ8501643.1"/>
    </source>
</evidence>
<dbReference type="InterPro" id="IPR050147">
    <property type="entry name" value="Ser/Thr_Dehydratase"/>
</dbReference>
<dbReference type="FunFam" id="3.40.50.1100:FF:000007">
    <property type="entry name" value="L-threonine dehydratase catabolic TdcB"/>
    <property type="match status" value="1"/>
</dbReference>
<dbReference type="CDD" id="cd01562">
    <property type="entry name" value="Thr-dehyd"/>
    <property type="match status" value="1"/>
</dbReference>
<dbReference type="PROSITE" id="PS51671">
    <property type="entry name" value="ACT"/>
    <property type="match status" value="1"/>
</dbReference>
<dbReference type="GO" id="GO:0030170">
    <property type="term" value="F:pyridoxal phosphate binding"/>
    <property type="evidence" value="ECO:0007669"/>
    <property type="project" value="InterPro"/>
</dbReference>
<keyword evidence="4" id="KW-0028">Amino-acid biosynthesis</keyword>
<feature type="region of interest" description="Disordered" evidence="8">
    <location>
        <begin position="387"/>
        <end position="408"/>
    </location>
</feature>
<dbReference type="NCBIfam" id="TIGR01127">
    <property type="entry name" value="ilvA_1Cterm"/>
    <property type="match status" value="1"/>
</dbReference>
<dbReference type="GO" id="GO:0006565">
    <property type="term" value="P:L-serine catabolic process"/>
    <property type="evidence" value="ECO:0007669"/>
    <property type="project" value="TreeGrafter"/>
</dbReference>
<comment type="catalytic activity">
    <reaction evidence="7">
        <text>L-serine = pyruvate + NH4(+)</text>
        <dbReference type="Rhea" id="RHEA:19169"/>
        <dbReference type="ChEBI" id="CHEBI:15361"/>
        <dbReference type="ChEBI" id="CHEBI:28938"/>
        <dbReference type="ChEBI" id="CHEBI:33384"/>
        <dbReference type="EC" id="4.3.1.17"/>
    </reaction>
</comment>
<dbReference type="SUPFAM" id="SSF55021">
    <property type="entry name" value="ACT-like"/>
    <property type="match status" value="1"/>
</dbReference>
<keyword evidence="11" id="KW-1185">Reference proteome</keyword>
<evidence type="ECO:0000256" key="6">
    <source>
        <dbReference type="ARBA" id="ARBA00023239"/>
    </source>
</evidence>
<dbReference type="Pfam" id="PF00291">
    <property type="entry name" value="PALP"/>
    <property type="match status" value="1"/>
</dbReference>
<dbReference type="CDD" id="cd04886">
    <property type="entry name" value="ACT_ThrD-II-like"/>
    <property type="match status" value="1"/>
</dbReference>
<dbReference type="InterPro" id="IPR002912">
    <property type="entry name" value="ACT_dom"/>
</dbReference>
<keyword evidence="6 10" id="KW-0456">Lyase</keyword>
<dbReference type="GO" id="GO:0004794">
    <property type="term" value="F:threonine deaminase activity"/>
    <property type="evidence" value="ECO:0007669"/>
    <property type="project" value="UniProtKB-EC"/>
</dbReference>
<dbReference type="PANTHER" id="PTHR48078">
    <property type="entry name" value="THREONINE DEHYDRATASE, MITOCHONDRIAL-RELATED"/>
    <property type="match status" value="1"/>
</dbReference>
<dbReference type="EC" id="4.3.1.19" evidence="10"/>
<dbReference type="RefSeq" id="WP_246910066.1">
    <property type="nucleotide sequence ID" value="NZ_JALJRB010000015.1"/>
</dbReference>
<dbReference type="GO" id="GO:0003941">
    <property type="term" value="F:L-serine ammonia-lyase activity"/>
    <property type="evidence" value="ECO:0007669"/>
    <property type="project" value="UniProtKB-EC"/>
</dbReference>
<comment type="caution">
    <text evidence="10">The sequence shown here is derived from an EMBL/GenBank/DDBJ whole genome shotgun (WGS) entry which is preliminary data.</text>
</comment>
<evidence type="ECO:0000256" key="1">
    <source>
        <dbReference type="ARBA" id="ARBA00001933"/>
    </source>
</evidence>
<dbReference type="SUPFAM" id="SSF53686">
    <property type="entry name" value="Tryptophan synthase beta subunit-like PLP-dependent enzymes"/>
    <property type="match status" value="1"/>
</dbReference>
<protein>
    <submittedName>
        <fullName evidence="10">Threonine ammonia-lyase</fullName>
        <ecNumber evidence="10">4.3.1.19</ecNumber>
    </submittedName>
</protein>
<reference evidence="10" key="1">
    <citation type="submission" date="2022-04" db="EMBL/GenBank/DDBJ databases">
        <title>Desulfatitalea alkaliphila sp. nov., a novel anaerobic sulfate-reducing bacterium isolated from terrestrial mud volcano, Taman Peninsula, Russia.</title>
        <authorList>
            <person name="Khomyakova M.A."/>
            <person name="Merkel A.Y."/>
            <person name="Slobodkin A.I."/>
        </authorList>
    </citation>
    <scope>NUCLEOTIDE SEQUENCE</scope>
    <source>
        <strain evidence="10">M08but</strain>
    </source>
</reference>
<proteinExistence type="inferred from homology"/>
<evidence type="ECO:0000256" key="3">
    <source>
        <dbReference type="ARBA" id="ARBA00010869"/>
    </source>
</evidence>
<feature type="domain" description="ACT" evidence="9">
    <location>
        <begin position="318"/>
        <end position="396"/>
    </location>
</feature>
<dbReference type="GO" id="GO:0006567">
    <property type="term" value="P:L-threonine catabolic process"/>
    <property type="evidence" value="ECO:0007669"/>
    <property type="project" value="InterPro"/>
</dbReference>
<keyword evidence="4" id="KW-0412">Isoleucine biosynthesis</keyword>
<dbReference type="Gene3D" id="3.40.50.1100">
    <property type="match status" value="2"/>
</dbReference>
<comment type="similarity">
    <text evidence="3">Belongs to the serine/threonine dehydratase family.</text>
</comment>
<accession>A0AA41UQR9</accession>
<dbReference type="PROSITE" id="PS00165">
    <property type="entry name" value="DEHYDRATASE_SER_THR"/>
    <property type="match status" value="1"/>
</dbReference>
<dbReference type="EMBL" id="JALJRB010000015">
    <property type="protein sequence ID" value="MCJ8501643.1"/>
    <property type="molecule type" value="Genomic_DNA"/>
</dbReference>
<sequence>MPTLEKIEQTSRRIDDHIFRTPLVYSPTLSSQFDAHIYLKLENLQKTGSFKIRGAAAKLVRGCMQNTISAKGVVTASAGNHAQGVALAAREAGLPATVVMPQWSSISKREATRGYGGNIIINGATLEESVARAREIAKEGMTFIHPFDDEDIICGQGTIGLEILSVLPDVETIIVPVGGGGLIAGIGSVIKATNPRIRVIGVEAAACPSARMALRAGKCVSVPAEPSLADGISVKQLGEIPFRMIRKTVDELVTVQEADIAASMQILLDRKKLLAEGAGAAPLAALLNGSVRHRRDEKIVLLVSGGNVDIPLLGRIMRIRLTLSDRPGVLARLLNKVAALEANILHIYHDRSAQRSAIDETRVELELETRNDAHIREIENALKADGYAMEPTDCSGQGAGPTDPPVRV</sequence>
<dbReference type="InterPro" id="IPR044561">
    <property type="entry name" value="ACT_ThrD-II-like"/>
</dbReference>
<evidence type="ECO:0000256" key="7">
    <source>
        <dbReference type="ARBA" id="ARBA00049406"/>
    </source>
</evidence>